<dbReference type="InterPro" id="IPR036188">
    <property type="entry name" value="FAD/NAD-bd_sf"/>
</dbReference>
<evidence type="ECO:0000313" key="6">
    <source>
        <dbReference type="Proteomes" id="UP001186944"/>
    </source>
</evidence>
<keyword evidence="6" id="KW-1185">Reference proteome</keyword>
<dbReference type="Gene3D" id="3.50.50.60">
    <property type="entry name" value="FAD/NAD(P)-binding domain"/>
    <property type="match status" value="1"/>
</dbReference>
<evidence type="ECO:0000256" key="2">
    <source>
        <dbReference type="ARBA" id="ARBA00022490"/>
    </source>
</evidence>
<name>A0AA88XZ90_PINIB</name>
<dbReference type="SUPFAM" id="SSF47576">
    <property type="entry name" value="Calponin-homology domain, CH-domain"/>
    <property type="match status" value="1"/>
</dbReference>
<protein>
    <recommendedName>
        <fullName evidence="4">[F-actin]-monooxygenase MICAL1-3-like Rossman domain-containing protein</fullName>
    </recommendedName>
</protein>
<dbReference type="EMBL" id="VSWD01000008">
    <property type="protein sequence ID" value="KAK3094744.1"/>
    <property type="molecule type" value="Genomic_DNA"/>
</dbReference>
<dbReference type="PANTHER" id="PTHR23167:SF54">
    <property type="entry name" value="[F-ACTIN]-MONOOXYGENASE MICAL"/>
    <property type="match status" value="1"/>
</dbReference>
<dbReference type="InterPro" id="IPR036872">
    <property type="entry name" value="CH_dom_sf"/>
</dbReference>
<dbReference type="InterPro" id="IPR057494">
    <property type="entry name" value="Rossman_Mical"/>
</dbReference>
<comment type="caution">
    <text evidence="5">The sequence shown here is derived from an EMBL/GenBank/DDBJ whole genome shotgun (WGS) entry which is preliminary data.</text>
</comment>
<dbReference type="SUPFAM" id="SSF51905">
    <property type="entry name" value="FAD/NAD(P)-binding domain"/>
    <property type="match status" value="1"/>
</dbReference>
<dbReference type="Pfam" id="PF25413">
    <property type="entry name" value="Rossman_Mical"/>
    <property type="match status" value="1"/>
</dbReference>
<dbReference type="PANTHER" id="PTHR23167">
    <property type="entry name" value="CALPONIN HOMOLOGY DOMAIN-CONTAINING PROTEIN DDB_G0272472-RELATED"/>
    <property type="match status" value="1"/>
</dbReference>
<evidence type="ECO:0000256" key="1">
    <source>
        <dbReference type="ARBA" id="ARBA00004496"/>
    </source>
</evidence>
<feature type="domain" description="[F-actin]-monooxygenase MICAL1-3-like Rossman" evidence="4">
    <location>
        <begin position="95"/>
        <end position="224"/>
    </location>
</feature>
<dbReference type="Proteomes" id="UP001186944">
    <property type="component" value="Unassembled WGS sequence"/>
</dbReference>
<sequence length="430" mass="48739">MKYFYGIFGCGELYHISIRRLQISLLKIALVLGIEVYTGVEFEGIIQPENGRSWRAVCKPLNHVVSNFEFDVLISATGARDALAAFDRKELRGRLAIAITANFVNSNTKEEIKAEEVGGVASHFRQDFFRELKRKTKIDLENIVYYKDETHYFVMTAKKSSLLERGVFKSDFSDAQDLMSKSNIHVPALLSYARDAANFCTKNVMPNLKFALNQYGKEDVSMLDFSSNDIKSIKRYNARSNMSFIVELAQREFGISPTMTVAEMLLCSSLNEMSMVAYLRQFYDQFADEQASTKADDTPLSPAVASIFPPKPNLPRRPDFLSRRVTSASRRIEFYNAADEPEPEEKAEDKVFEHNFGASIRKGIGAFTIRRIKQMATKEPEEPSSSSEDESTDEDDEVKEAIEDKFGANVDKNMTIKDAKSFLEAFRAEM</sequence>
<comment type="subcellular location">
    <subcellularLocation>
        <location evidence="1">Cytoplasm</location>
    </subcellularLocation>
</comment>
<gene>
    <name evidence="5" type="ORF">FSP39_005696</name>
</gene>
<dbReference type="AlphaFoldDB" id="A0AA88XZ90"/>
<proteinExistence type="predicted"/>
<dbReference type="GO" id="GO:0005737">
    <property type="term" value="C:cytoplasm"/>
    <property type="evidence" value="ECO:0007669"/>
    <property type="project" value="UniProtKB-SubCell"/>
</dbReference>
<reference evidence="5" key="1">
    <citation type="submission" date="2019-08" db="EMBL/GenBank/DDBJ databases">
        <title>The improved chromosome-level genome for the pearl oyster Pinctada fucata martensii using PacBio sequencing and Hi-C.</title>
        <authorList>
            <person name="Zheng Z."/>
        </authorList>
    </citation>
    <scope>NUCLEOTIDE SEQUENCE</scope>
    <source>
        <strain evidence="5">ZZ-2019</strain>
        <tissue evidence="5">Adductor muscle</tissue>
    </source>
</reference>
<evidence type="ECO:0000313" key="5">
    <source>
        <dbReference type="EMBL" id="KAK3094744.1"/>
    </source>
</evidence>
<feature type="compositionally biased region" description="Acidic residues" evidence="3">
    <location>
        <begin position="387"/>
        <end position="398"/>
    </location>
</feature>
<dbReference type="InterPro" id="IPR050540">
    <property type="entry name" value="F-actin_Monoox_Mical"/>
</dbReference>
<organism evidence="5 6">
    <name type="scientific">Pinctada imbricata</name>
    <name type="common">Atlantic pearl-oyster</name>
    <name type="synonym">Pinctada martensii</name>
    <dbReference type="NCBI Taxonomy" id="66713"/>
    <lineage>
        <taxon>Eukaryota</taxon>
        <taxon>Metazoa</taxon>
        <taxon>Spiralia</taxon>
        <taxon>Lophotrochozoa</taxon>
        <taxon>Mollusca</taxon>
        <taxon>Bivalvia</taxon>
        <taxon>Autobranchia</taxon>
        <taxon>Pteriomorphia</taxon>
        <taxon>Pterioida</taxon>
        <taxon>Pterioidea</taxon>
        <taxon>Pteriidae</taxon>
        <taxon>Pinctada</taxon>
    </lineage>
</organism>
<keyword evidence="2" id="KW-0963">Cytoplasm</keyword>
<accession>A0AA88XZ90</accession>
<evidence type="ECO:0000259" key="4">
    <source>
        <dbReference type="Pfam" id="PF25413"/>
    </source>
</evidence>
<feature type="region of interest" description="Disordered" evidence="3">
    <location>
        <begin position="376"/>
        <end position="406"/>
    </location>
</feature>
<evidence type="ECO:0000256" key="3">
    <source>
        <dbReference type="SAM" id="MobiDB-lite"/>
    </source>
</evidence>